<proteinExistence type="predicted"/>
<dbReference type="InterPro" id="IPR015422">
    <property type="entry name" value="PyrdxlP-dep_Trfase_small"/>
</dbReference>
<protein>
    <submittedName>
        <fullName evidence="1">Tryptophanase</fullName>
    </submittedName>
</protein>
<sequence>MPLKSAEPYKIKVVEPLKITSRAEREQAMSTTGYAYA</sequence>
<gene>
    <name evidence="1" type="ORF">COO91_03696</name>
</gene>
<dbReference type="Proteomes" id="UP000232003">
    <property type="component" value="Chromosome"/>
</dbReference>
<evidence type="ECO:0000313" key="1">
    <source>
        <dbReference type="EMBL" id="AUB37747.1"/>
    </source>
</evidence>
<dbReference type="AlphaFoldDB" id="A0A2K8SQN6"/>
<reference evidence="1 2" key="1">
    <citation type="submission" date="2017-11" db="EMBL/GenBank/DDBJ databases">
        <title>Complete genome of a free-living desiccation-tolerant cyanobacterium and its photosynthetic adaptation to extreme terrestrial habitat.</title>
        <authorList>
            <person name="Shang J."/>
        </authorList>
    </citation>
    <scope>NUCLEOTIDE SEQUENCE [LARGE SCALE GENOMIC DNA]</scope>
    <source>
        <strain evidence="1 2">CCNUN1</strain>
    </source>
</reference>
<organism evidence="1 2">
    <name type="scientific">Nostoc flagelliforme CCNUN1</name>
    <dbReference type="NCBI Taxonomy" id="2038116"/>
    <lineage>
        <taxon>Bacteria</taxon>
        <taxon>Bacillati</taxon>
        <taxon>Cyanobacteriota</taxon>
        <taxon>Cyanophyceae</taxon>
        <taxon>Nostocales</taxon>
        <taxon>Nostocaceae</taxon>
        <taxon>Nostoc</taxon>
    </lineage>
</organism>
<name>A0A2K8SQN6_9NOSO</name>
<dbReference type="KEGG" id="nfl:COO91_03696"/>
<dbReference type="EMBL" id="CP024785">
    <property type="protein sequence ID" value="AUB37747.1"/>
    <property type="molecule type" value="Genomic_DNA"/>
</dbReference>
<keyword evidence="2" id="KW-1185">Reference proteome</keyword>
<dbReference type="Gene3D" id="3.90.1150.10">
    <property type="entry name" value="Aspartate Aminotransferase, domain 1"/>
    <property type="match status" value="1"/>
</dbReference>
<evidence type="ECO:0000313" key="2">
    <source>
        <dbReference type="Proteomes" id="UP000232003"/>
    </source>
</evidence>
<accession>A0A2K8SQN6</accession>